<dbReference type="PANTHER" id="PTHR43861:SF3">
    <property type="entry name" value="PUTATIVE (AFU_ORTHOLOGUE AFUA_2G14390)-RELATED"/>
    <property type="match status" value="1"/>
</dbReference>
<evidence type="ECO:0000256" key="1">
    <source>
        <dbReference type="ARBA" id="ARBA00022679"/>
    </source>
</evidence>
<dbReference type="PANTHER" id="PTHR43861">
    <property type="entry name" value="TRANS-ACONITATE 2-METHYLTRANSFERASE-RELATED"/>
    <property type="match status" value="1"/>
</dbReference>
<proteinExistence type="predicted"/>
<dbReference type="CDD" id="cd02440">
    <property type="entry name" value="AdoMet_MTases"/>
    <property type="match status" value="1"/>
</dbReference>
<dbReference type="EMBL" id="JBHRSV010000008">
    <property type="protein sequence ID" value="MFC2925774.1"/>
    <property type="molecule type" value="Genomic_DNA"/>
</dbReference>
<dbReference type="Proteomes" id="UP001595379">
    <property type="component" value="Unassembled WGS sequence"/>
</dbReference>
<dbReference type="GO" id="GO:0032259">
    <property type="term" value="P:methylation"/>
    <property type="evidence" value="ECO:0007669"/>
    <property type="project" value="UniProtKB-KW"/>
</dbReference>
<organism evidence="2 3">
    <name type="scientific">Hyphobacterium vulgare</name>
    <dbReference type="NCBI Taxonomy" id="1736751"/>
    <lineage>
        <taxon>Bacteria</taxon>
        <taxon>Pseudomonadati</taxon>
        <taxon>Pseudomonadota</taxon>
        <taxon>Alphaproteobacteria</taxon>
        <taxon>Maricaulales</taxon>
        <taxon>Maricaulaceae</taxon>
        <taxon>Hyphobacterium</taxon>
    </lineage>
</organism>
<dbReference type="Gene3D" id="3.40.50.150">
    <property type="entry name" value="Vaccinia Virus protein VP39"/>
    <property type="match status" value="1"/>
</dbReference>
<gene>
    <name evidence="2" type="ORF">ACFOOR_06620</name>
</gene>
<dbReference type="RefSeq" id="WP_343165480.1">
    <property type="nucleotide sequence ID" value="NZ_JBHRSV010000008.1"/>
</dbReference>
<evidence type="ECO:0000313" key="2">
    <source>
        <dbReference type="EMBL" id="MFC2925774.1"/>
    </source>
</evidence>
<dbReference type="InterPro" id="IPR029063">
    <property type="entry name" value="SAM-dependent_MTases_sf"/>
</dbReference>
<keyword evidence="1" id="KW-0808">Transferase</keyword>
<protein>
    <submittedName>
        <fullName evidence="2">Class I SAM-dependent methyltransferase</fullName>
    </submittedName>
</protein>
<dbReference type="SUPFAM" id="SSF53335">
    <property type="entry name" value="S-adenosyl-L-methionine-dependent methyltransferases"/>
    <property type="match status" value="1"/>
</dbReference>
<sequence>MKPTECAACKAPSEQLSAFDPGLDTHGISIFGCRSCGSFTMWPQPDKDYSAHTTETSAWRDYVEMNCSIHDIVSSVMPAVYAGTAQRYLDVGCGFGFSLDIVRRLTRSEVLGVEPAHYGQLGRELLGIPVLSVTLAGGPETRREPELRDPFDVIFSSEVVEHVTDPDGFLGTLKAYLRPDGILAITTPRAEALNEPRRNNEKLAVISPGAHVFLYSRAALLDALRRAGFDHIVVREANVTRIVYASTRPLAIPEMDAGVATMQYLRLALGEGDPRDTVKTGLQYRLYRNLVERADWAGASELDEEIEFVQAPESLRYDRYSDFLQDYRACDPTLCYLRGMLYLNYRGAYEDSRDWFLSAFRFCVEKLRIAPGEAIVESDLVWRALFHAALAARHAGLPDQVRSIWVKSEMARSVGFLPPIPEDIISRLEDDLHLHSIT</sequence>
<comment type="caution">
    <text evidence="2">The sequence shown here is derived from an EMBL/GenBank/DDBJ whole genome shotgun (WGS) entry which is preliminary data.</text>
</comment>
<reference evidence="3" key="1">
    <citation type="journal article" date="2019" name="Int. J. Syst. Evol. Microbiol.">
        <title>The Global Catalogue of Microorganisms (GCM) 10K type strain sequencing project: providing services to taxonomists for standard genome sequencing and annotation.</title>
        <authorList>
            <consortium name="The Broad Institute Genomics Platform"/>
            <consortium name="The Broad Institute Genome Sequencing Center for Infectious Disease"/>
            <person name="Wu L."/>
            <person name="Ma J."/>
        </authorList>
    </citation>
    <scope>NUCLEOTIDE SEQUENCE [LARGE SCALE GENOMIC DNA]</scope>
    <source>
        <strain evidence="3">KCTC 52487</strain>
    </source>
</reference>
<dbReference type="Pfam" id="PF13489">
    <property type="entry name" value="Methyltransf_23"/>
    <property type="match status" value="1"/>
</dbReference>
<dbReference type="GO" id="GO:0008168">
    <property type="term" value="F:methyltransferase activity"/>
    <property type="evidence" value="ECO:0007669"/>
    <property type="project" value="UniProtKB-KW"/>
</dbReference>
<accession>A0ABV6ZWP0</accession>
<name>A0ABV6ZWP0_9PROT</name>
<evidence type="ECO:0000313" key="3">
    <source>
        <dbReference type="Proteomes" id="UP001595379"/>
    </source>
</evidence>
<keyword evidence="2" id="KW-0489">Methyltransferase</keyword>
<keyword evidence="3" id="KW-1185">Reference proteome</keyword>